<dbReference type="CDD" id="cd00075">
    <property type="entry name" value="HATPase"/>
    <property type="match status" value="1"/>
</dbReference>
<evidence type="ECO:0000256" key="4">
    <source>
        <dbReference type="ARBA" id="ARBA00022553"/>
    </source>
</evidence>
<comment type="subcellular location">
    <subcellularLocation>
        <location evidence="2">Membrane</location>
    </subcellularLocation>
</comment>
<keyword evidence="10 11" id="KW-0472">Membrane</keyword>
<dbReference type="InterPro" id="IPR050428">
    <property type="entry name" value="TCS_sensor_his_kinase"/>
</dbReference>
<keyword evidence="7 14" id="KW-0418">Kinase</keyword>
<sequence>MNWCLVKQIRSRLTVWYIAVLAMILAVYVVLVFAFQYRFIRNQIFHDEVQDLVTVEGLLYFDDAGALKLQQDYFSHPQSHLLIDRLMEVHDLSGVVLYRTPNLAGESLGGPSLPNEGDDRFDQRVVRLSDGTHVSLVSHLHTMQGRVVLIRLGYSLAPFRMRMTQFLEILLIAIPIALVFAGFAGYQIARQALKPLEEMASTAKQITARNLNERLLIENPDDELGHMAAVFNDLLDRLEQAFQQLHSFTGDAAHELRAPMAAIRAVGEIALREQETGERDKDALASILEETARLEDTIEGLLLLARAEAARSIGPDNYSLVEVLGEVTEVLGVLAEERRIRLSSNIHAASGIVLSGDRGLIRSAVMNVVHNAIKFSPNDSTITFTHSVAEGQVQLTVQDQGPGIERSELESIFGRFYTSPAGQTAPNSGAGLGLSIAQLVIQRSGGEIFFDPDVSVGACCVIRLPVHRVVSGQ</sequence>
<dbReference type="InterPro" id="IPR036890">
    <property type="entry name" value="HATPase_C_sf"/>
</dbReference>
<dbReference type="RefSeq" id="WP_263372145.1">
    <property type="nucleotide sequence ID" value="NZ_JAGSYD010000004.1"/>
</dbReference>
<evidence type="ECO:0000256" key="9">
    <source>
        <dbReference type="ARBA" id="ARBA00023012"/>
    </source>
</evidence>
<keyword evidence="6 11" id="KW-0812">Transmembrane</keyword>
<dbReference type="PROSITE" id="PS50885">
    <property type="entry name" value="HAMP"/>
    <property type="match status" value="1"/>
</dbReference>
<evidence type="ECO:0000256" key="7">
    <source>
        <dbReference type="ARBA" id="ARBA00022777"/>
    </source>
</evidence>
<dbReference type="PRINTS" id="PR00344">
    <property type="entry name" value="BCTRLSENSOR"/>
</dbReference>
<keyword evidence="8 11" id="KW-1133">Transmembrane helix</keyword>
<evidence type="ECO:0000256" key="1">
    <source>
        <dbReference type="ARBA" id="ARBA00000085"/>
    </source>
</evidence>
<keyword evidence="4" id="KW-0597">Phosphoprotein</keyword>
<dbReference type="InterPro" id="IPR003660">
    <property type="entry name" value="HAMP_dom"/>
</dbReference>
<protein>
    <recommendedName>
        <fullName evidence="3">histidine kinase</fullName>
        <ecNumber evidence="3">2.7.13.3</ecNumber>
    </recommendedName>
</protein>
<dbReference type="InterPro" id="IPR036097">
    <property type="entry name" value="HisK_dim/P_sf"/>
</dbReference>
<evidence type="ECO:0000256" key="10">
    <source>
        <dbReference type="ARBA" id="ARBA00023136"/>
    </source>
</evidence>
<accession>A0ABW1Z457</accession>
<dbReference type="SMART" id="SM00388">
    <property type="entry name" value="HisKA"/>
    <property type="match status" value="1"/>
</dbReference>
<evidence type="ECO:0000256" key="3">
    <source>
        <dbReference type="ARBA" id="ARBA00012438"/>
    </source>
</evidence>
<dbReference type="InterPro" id="IPR003661">
    <property type="entry name" value="HisK_dim/P_dom"/>
</dbReference>
<feature type="domain" description="HAMP" evidence="13">
    <location>
        <begin position="190"/>
        <end position="243"/>
    </location>
</feature>
<dbReference type="EMBL" id="JBHSWI010000001">
    <property type="protein sequence ID" value="MFC6644204.1"/>
    <property type="molecule type" value="Genomic_DNA"/>
</dbReference>
<keyword evidence="15" id="KW-1185">Reference proteome</keyword>
<dbReference type="Pfam" id="PF00512">
    <property type="entry name" value="HisKA"/>
    <property type="match status" value="1"/>
</dbReference>
<feature type="domain" description="Histidine kinase" evidence="12">
    <location>
        <begin position="251"/>
        <end position="468"/>
    </location>
</feature>
<dbReference type="PROSITE" id="PS50109">
    <property type="entry name" value="HIS_KIN"/>
    <property type="match status" value="1"/>
</dbReference>
<proteinExistence type="predicted"/>
<dbReference type="PANTHER" id="PTHR45436">
    <property type="entry name" value="SENSOR HISTIDINE KINASE YKOH"/>
    <property type="match status" value="1"/>
</dbReference>
<dbReference type="Gene3D" id="6.10.340.10">
    <property type="match status" value="1"/>
</dbReference>
<evidence type="ECO:0000256" key="6">
    <source>
        <dbReference type="ARBA" id="ARBA00022692"/>
    </source>
</evidence>
<dbReference type="SUPFAM" id="SSF55874">
    <property type="entry name" value="ATPase domain of HSP90 chaperone/DNA topoisomerase II/histidine kinase"/>
    <property type="match status" value="1"/>
</dbReference>
<evidence type="ECO:0000256" key="8">
    <source>
        <dbReference type="ARBA" id="ARBA00022989"/>
    </source>
</evidence>
<evidence type="ECO:0000256" key="2">
    <source>
        <dbReference type="ARBA" id="ARBA00004370"/>
    </source>
</evidence>
<dbReference type="Proteomes" id="UP001596391">
    <property type="component" value="Unassembled WGS sequence"/>
</dbReference>
<feature type="transmembrane region" description="Helical" evidence="11">
    <location>
        <begin position="169"/>
        <end position="189"/>
    </location>
</feature>
<evidence type="ECO:0000313" key="15">
    <source>
        <dbReference type="Proteomes" id="UP001596391"/>
    </source>
</evidence>
<feature type="transmembrane region" description="Helical" evidence="11">
    <location>
        <begin position="15"/>
        <end position="35"/>
    </location>
</feature>
<dbReference type="PANTHER" id="PTHR45436:SF5">
    <property type="entry name" value="SENSOR HISTIDINE KINASE TRCS"/>
    <property type="match status" value="1"/>
</dbReference>
<dbReference type="Gene3D" id="3.30.565.10">
    <property type="entry name" value="Histidine kinase-like ATPase, C-terminal domain"/>
    <property type="match status" value="1"/>
</dbReference>
<dbReference type="SMART" id="SM00387">
    <property type="entry name" value="HATPase_c"/>
    <property type="match status" value="1"/>
</dbReference>
<dbReference type="SUPFAM" id="SSF47384">
    <property type="entry name" value="Homodimeric domain of signal transducing histidine kinase"/>
    <property type="match status" value="1"/>
</dbReference>
<dbReference type="CDD" id="cd06225">
    <property type="entry name" value="HAMP"/>
    <property type="match status" value="1"/>
</dbReference>
<evidence type="ECO:0000313" key="14">
    <source>
        <dbReference type="EMBL" id="MFC6644204.1"/>
    </source>
</evidence>
<dbReference type="Pfam" id="PF02518">
    <property type="entry name" value="HATPase_c"/>
    <property type="match status" value="1"/>
</dbReference>
<gene>
    <name evidence="14" type="ORF">ACFQBQ_01070</name>
</gene>
<dbReference type="InterPro" id="IPR005467">
    <property type="entry name" value="His_kinase_dom"/>
</dbReference>
<evidence type="ECO:0000256" key="11">
    <source>
        <dbReference type="SAM" id="Phobius"/>
    </source>
</evidence>
<dbReference type="Gene3D" id="1.10.287.130">
    <property type="match status" value="1"/>
</dbReference>
<dbReference type="SUPFAM" id="SSF158472">
    <property type="entry name" value="HAMP domain-like"/>
    <property type="match status" value="1"/>
</dbReference>
<dbReference type="SMART" id="SM00304">
    <property type="entry name" value="HAMP"/>
    <property type="match status" value="1"/>
</dbReference>
<name>A0ABW1Z457_9BACT</name>
<organism evidence="14 15">
    <name type="scientific">Granulicella cerasi</name>
    <dbReference type="NCBI Taxonomy" id="741063"/>
    <lineage>
        <taxon>Bacteria</taxon>
        <taxon>Pseudomonadati</taxon>
        <taxon>Acidobacteriota</taxon>
        <taxon>Terriglobia</taxon>
        <taxon>Terriglobales</taxon>
        <taxon>Acidobacteriaceae</taxon>
        <taxon>Granulicella</taxon>
    </lineage>
</organism>
<dbReference type="InterPro" id="IPR004358">
    <property type="entry name" value="Sig_transdc_His_kin-like_C"/>
</dbReference>
<keyword evidence="5" id="KW-0808">Transferase</keyword>
<dbReference type="CDD" id="cd00082">
    <property type="entry name" value="HisKA"/>
    <property type="match status" value="1"/>
</dbReference>
<comment type="caution">
    <text evidence="14">The sequence shown here is derived from an EMBL/GenBank/DDBJ whole genome shotgun (WGS) entry which is preliminary data.</text>
</comment>
<keyword evidence="9" id="KW-0902">Two-component regulatory system</keyword>
<comment type="catalytic activity">
    <reaction evidence="1">
        <text>ATP + protein L-histidine = ADP + protein N-phospho-L-histidine.</text>
        <dbReference type="EC" id="2.7.13.3"/>
    </reaction>
</comment>
<evidence type="ECO:0000256" key="5">
    <source>
        <dbReference type="ARBA" id="ARBA00022679"/>
    </source>
</evidence>
<dbReference type="InterPro" id="IPR003594">
    <property type="entry name" value="HATPase_dom"/>
</dbReference>
<evidence type="ECO:0000259" key="12">
    <source>
        <dbReference type="PROSITE" id="PS50109"/>
    </source>
</evidence>
<dbReference type="EC" id="2.7.13.3" evidence="3"/>
<dbReference type="GO" id="GO:0016301">
    <property type="term" value="F:kinase activity"/>
    <property type="evidence" value="ECO:0007669"/>
    <property type="project" value="UniProtKB-KW"/>
</dbReference>
<reference evidence="15" key="1">
    <citation type="journal article" date="2019" name="Int. J. Syst. Evol. Microbiol.">
        <title>The Global Catalogue of Microorganisms (GCM) 10K type strain sequencing project: providing services to taxonomists for standard genome sequencing and annotation.</title>
        <authorList>
            <consortium name="The Broad Institute Genomics Platform"/>
            <consortium name="The Broad Institute Genome Sequencing Center for Infectious Disease"/>
            <person name="Wu L."/>
            <person name="Ma J."/>
        </authorList>
    </citation>
    <scope>NUCLEOTIDE SEQUENCE [LARGE SCALE GENOMIC DNA]</scope>
    <source>
        <strain evidence="15">CGMCC 1.16026</strain>
    </source>
</reference>
<evidence type="ECO:0000259" key="13">
    <source>
        <dbReference type="PROSITE" id="PS50885"/>
    </source>
</evidence>
<dbReference type="Pfam" id="PF00672">
    <property type="entry name" value="HAMP"/>
    <property type="match status" value="1"/>
</dbReference>